<name>A0A8S5PP41_9CAUD</name>
<reference evidence="1" key="1">
    <citation type="journal article" date="2021" name="Proc. Natl. Acad. Sci. U.S.A.">
        <title>A Catalog of Tens of Thousands of Viruses from Human Metagenomes Reveals Hidden Associations with Chronic Diseases.</title>
        <authorList>
            <person name="Tisza M.J."/>
            <person name="Buck C.B."/>
        </authorList>
    </citation>
    <scope>NUCLEOTIDE SEQUENCE</scope>
    <source>
        <strain evidence="1">CtnsL8</strain>
    </source>
</reference>
<sequence length="181" mass="21129">MICCNRLAALKQPKKNVTLTFKRKELLYDISNIAFVEGDIVPEGEEHGRHQIIDICQDGNVDRVTRVMDLVVAHCREMLYPFTKIEIEDESEIDDTFEESEYYCIELSVPADFSKTTFVYLERLIHNYIVYKVLADWLSITNTKNPRSGVNWYEKATDLESEIESALSARMHRVRRTQTPF</sequence>
<dbReference type="EMBL" id="BK015467">
    <property type="protein sequence ID" value="DAE08293.1"/>
    <property type="molecule type" value="Genomic_DNA"/>
</dbReference>
<evidence type="ECO:0000313" key="1">
    <source>
        <dbReference type="EMBL" id="DAE08293.1"/>
    </source>
</evidence>
<protein>
    <submittedName>
        <fullName evidence="1">Uncharacterized protein</fullName>
    </submittedName>
</protein>
<organism evidence="1">
    <name type="scientific">Siphoviridae sp. ctnsL8</name>
    <dbReference type="NCBI Taxonomy" id="2825666"/>
    <lineage>
        <taxon>Viruses</taxon>
        <taxon>Duplodnaviria</taxon>
        <taxon>Heunggongvirae</taxon>
        <taxon>Uroviricota</taxon>
        <taxon>Caudoviricetes</taxon>
    </lineage>
</organism>
<accession>A0A8S5PP41</accession>
<proteinExistence type="predicted"/>